<evidence type="ECO:0000256" key="1">
    <source>
        <dbReference type="SAM" id="MobiDB-lite"/>
    </source>
</evidence>
<sequence length="69" mass="7482">MLEPKPIVAEPVPSSDGTTGDLDFANAKYSTETGDSGDENLEEYAEVDDPEEDGSEDEIDHEDSECTGW</sequence>
<protein>
    <submittedName>
        <fullName evidence="2">Uncharacterized protein</fullName>
    </submittedName>
</protein>
<dbReference type="Proteomes" id="UP000008064">
    <property type="component" value="Unassembled WGS sequence"/>
</dbReference>
<feature type="compositionally biased region" description="Acidic residues" evidence="1">
    <location>
        <begin position="35"/>
        <end position="69"/>
    </location>
</feature>
<proteinExistence type="predicted"/>
<evidence type="ECO:0000313" key="2">
    <source>
        <dbReference type="EMBL" id="EGO29365.1"/>
    </source>
</evidence>
<dbReference type="HOGENOM" id="CLU_2777481_0_0_1"/>
<feature type="region of interest" description="Disordered" evidence="1">
    <location>
        <begin position="1"/>
        <end position="69"/>
    </location>
</feature>
<gene>
    <name evidence="2" type="ORF">SERLADRAFT_378104</name>
</gene>
<accession>F8NGH8</accession>
<name>F8NGH8_SERL9</name>
<reference evidence="2" key="1">
    <citation type="submission" date="2011-04" db="EMBL/GenBank/DDBJ databases">
        <title>Evolution of plant cell wall degrading machinery underlies the functional diversity of forest fungi.</title>
        <authorList>
            <consortium name="US DOE Joint Genome Institute (JGI-PGF)"/>
            <person name="Eastwood D.C."/>
            <person name="Floudas D."/>
            <person name="Binder M."/>
            <person name="Majcherczyk A."/>
            <person name="Schneider P."/>
            <person name="Aerts A."/>
            <person name="Asiegbu F.O."/>
            <person name="Baker S.E."/>
            <person name="Barry K."/>
            <person name="Bendiksby M."/>
            <person name="Blumentritt M."/>
            <person name="Coutinho P.M."/>
            <person name="Cullen D."/>
            <person name="Cullen D."/>
            <person name="Gathman A."/>
            <person name="Goodell B."/>
            <person name="Henrissat B."/>
            <person name="Ihrmark K."/>
            <person name="Kauserud H."/>
            <person name="Kohler A."/>
            <person name="LaButti K."/>
            <person name="Lapidus A."/>
            <person name="Lavin J.L."/>
            <person name="Lee Y.-H."/>
            <person name="Lindquist E."/>
            <person name="Lilly W."/>
            <person name="Lucas S."/>
            <person name="Morin E."/>
            <person name="Murat C."/>
            <person name="Oguiza J.A."/>
            <person name="Park J."/>
            <person name="Pisabarro A.G."/>
            <person name="Riley R."/>
            <person name="Rosling A."/>
            <person name="Salamov A."/>
            <person name="Schmidt O."/>
            <person name="Schmutz J."/>
            <person name="Skrede I."/>
            <person name="Stenlid J."/>
            <person name="Wiebenga A."/>
            <person name="Xie X."/>
            <person name="Kues U."/>
            <person name="Hibbett D.S."/>
            <person name="Hoffmeister D."/>
            <person name="Hogberg N."/>
            <person name="Martin F."/>
            <person name="Grigoriev I.V."/>
            <person name="Watkinson S.C."/>
        </authorList>
    </citation>
    <scope>NUCLEOTIDE SEQUENCE</scope>
    <source>
        <strain evidence="2">S7.9</strain>
    </source>
</reference>
<dbReference type="KEGG" id="sla:SERLADRAFT_378104"/>
<dbReference type="RefSeq" id="XP_007313607.1">
    <property type="nucleotide sequence ID" value="XM_007313545.1"/>
</dbReference>
<dbReference type="AlphaFoldDB" id="F8NGH8"/>
<organism>
    <name type="scientific">Serpula lacrymans var. lacrymans (strain S7.9)</name>
    <name type="common">Dry rot fungus</name>
    <dbReference type="NCBI Taxonomy" id="578457"/>
    <lineage>
        <taxon>Eukaryota</taxon>
        <taxon>Fungi</taxon>
        <taxon>Dikarya</taxon>
        <taxon>Basidiomycota</taxon>
        <taxon>Agaricomycotina</taxon>
        <taxon>Agaricomycetes</taxon>
        <taxon>Agaricomycetidae</taxon>
        <taxon>Boletales</taxon>
        <taxon>Coniophorineae</taxon>
        <taxon>Serpulaceae</taxon>
        <taxon>Serpula</taxon>
    </lineage>
</organism>
<dbReference type="EMBL" id="GL945429">
    <property type="protein sequence ID" value="EGO29365.1"/>
    <property type="molecule type" value="Genomic_DNA"/>
</dbReference>
<dbReference type="GeneID" id="18810748"/>